<feature type="region of interest" description="Disordered" evidence="1">
    <location>
        <begin position="341"/>
        <end position="379"/>
    </location>
</feature>
<comment type="caution">
    <text evidence="3">The sequence shown here is derived from an EMBL/GenBank/DDBJ whole genome shotgun (WGS) entry which is preliminary data.</text>
</comment>
<feature type="transmembrane region" description="Helical" evidence="2">
    <location>
        <begin position="86"/>
        <end position="103"/>
    </location>
</feature>
<feature type="region of interest" description="Disordered" evidence="1">
    <location>
        <begin position="212"/>
        <end position="252"/>
    </location>
</feature>
<keyword evidence="2" id="KW-1133">Transmembrane helix</keyword>
<dbReference type="EMBL" id="JAACJK010000164">
    <property type="protein sequence ID" value="KAF5324931.1"/>
    <property type="molecule type" value="Genomic_DNA"/>
</dbReference>
<feature type="transmembrane region" description="Helical" evidence="2">
    <location>
        <begin position="20"/>
        <end position="42"/>
    </location>
</feature>
<evidence type="ECO:0000256" key="2">
    <source>
        <dbReference type="SAM" id="Phobius"/>
    </source>
</evidence>
<evidence type="ECO:0000256" key="1">
    <source>
        <dbReference type="SAM" id="MobiDB-lite"/>
    </source>
</evidence>
<feature type="transmembrane region" description="Helical" evidence="2">
    <location>
        <begin position="54"/>
        <end position="74"/>
    </location>
</feature>
<dbReference type="OrthoDB" id="3065653at2759"/>
<name>A0A8H5BLB8_9AGAR</name>
<keyword evidence="4" id="KW-1185">Reference proteome</keyword>
<keyword evidence="2" id="KW-0812">Transmembrane</keyword>
<keyword evidence="2" id="KW-0472">Membrane</keyword>
<protein>
    <submittedName>
        <fullName evidence="3">Uncharacterized protein</fullName>
    </submittedName>
</protein>
<evidence type="ECO:0000313" key="4">
    <source>
        <dbReference type="Proteomes" id="UP000541558"/>
    </source>
</evidence>
<organism evidence="3 4">
    <name type="scientific">Ephemerocybe angulata</name>
    <dbReference type="NCBI Taxonomy" id="980116"/>
    <lineage>
        <taxon>Eukaryota</taxon>
        <taxon>Fungi</taxon>
        <taxon>Dikarya</taxon>
        <taxon>Basidiomycota</taxon>
        <taxon>Agaricomycotina</taxon>
        <taxon>Agaricomycetes</taxon>
        <taxon>Agaricomycetidae</taxon>
        <taxon>Agaricales</taxon>
        <taxon>Agaricineae</taxon>
        <taxon>Psathyrellaceae</taxon>
        <taxon>Ephemerocybe</taxon>
    </lineage>
</organism>
<reference evidence="3 4" key="1">
    <citation type="journal article" date="2020" name="ISME J.">
        <title>Uncovering the hidden diversity of litter-decomposition mechanisms in mushroom-forming fungi.</title>
        <authorList>
            <person name="Floudas D."/>
            <person name="Bentzer J."/>
            <person name="Ahren D."/>
            <person name="Johansson T."/>
            <person name="Persson P."/>
            <person name="Tunlid A."/>
        </authorList>
    </citation>
    <scope>NUCLEOTIDE SEQUENCE [LARGE SCALE GENOMIC DNA]</scope>
    <source>
        <strain evidence="3 4">CBS 175.51</strain>
    </source>
</reference>
<accession>A0A8H5BLB8</accession>
<feature type="compositionally biased region" description="Polar residues" evidence="1">
    <location>
        <begin position="365"/>
        <end position="379"/>
    </location>
</feature>
<evidence type="ECO:0000313" key="3">
    <source>
        <dbReference type="EMBL" id="KAF5324931.1"/>
    </source>
</evidence>
<dbReference type="Proteomes" id="UP000541558">
    <property type="component" value="Unassembled WGS sequence"/>
</dbReference>
<sequence>MPEITTSSTYPLVFLRCRTIAFCAIAFFSFIWVILLCIVLYLQWELMDRPYQSILMVMLAVDTITAILLLVLLNRKFRAWLDAARILFLLAAHLGVAAAFAHWSPGFSCPQPSRDDQAVCKMLILYILISSWALPALIAIYSGGLGVMAIHRWRHFRAKVIVIDDLERDSFEKKRDLHMSQQSSFIQVPLSTGSSPMPTPIASRFSTTQTVPPNQFTLMQSPPNRFSNTQSTPPYRSSTNLTTPPTQRSAPQSLMIPPNQFSMVAQTPTSVDFSSYYLPSPIRASPAATPSSSSFFNTPNPYNYVVPSPSTAYTNYAVPPLPPHWVSNPPPRSRHYSYSTTLHETIPEEESSISSLPYTEKRASTRLSKPSPTSRMPSL</sequence>
<gene>
    <name evidence="3" type="ORF">D9611_004589</name>
</gene>
<dbReference type="AlphaFoldDB" id="A0A8H5BLB8"/>
<proteinExistence type="predicted"/>
<feature type="transmembrane region" description="Helical" evidence="2">
    <location>
        <begin position="123"/>
        <end position="150"/>
    </location>
</feature>